<reference evidence="1 2" key="1">
    <citation type="journal article" date="2021" name="Sci. Rep.">
        <title>The genome of the diatom Chaetoceros tenuissimus carries an ancient integrated fragment of an extant virus.</title>
        <authorList>
            <person name="Hongo Y."/>
            <person name="Kimura K."/>
            <person name="Takaki Y."/>
            <person name="Yoshida Y."/>
            <person name="Baba S."/>
            <person name="Kobayashi G."/>
            <person name="Nagasaki K."/>
            <person name="Hano T."/>
            <person name="Tomaru Y."/>
        </authorList>
    </citation>
    <scope>NUCLEOTIDE SEQUENCE [LARGE SCALE GENOMIC DNA]</scope>
    <source>
        <strain evidence="1 2">NIES-3715</strain>
    </source>
</reference>
<gene>
    <name evidence="1" type="ORF">CTEN210_03698</name>
</gene>
<keyword evidence="2" id="KW-1185">Reference proteome</keyword>
<name>A0AAD3H221_9STRA</name>
<protein>
    <submittedName>
        <fullName evidence="1">Uncharacterized protein</fullName>
    </submittedName>
</protein>
<dbReference type="Proteomes" id="UP001054902">
    <property type="component" value="Unassembled WGS sequence"/>
</dbReference>
<organism evidence="1 2">
    <name type="scientific">Chaetoceros tenuissimus</name>
    <dbReference type="NCBI Taxonomy" id="426638"/>
    <lineage>
        <taxon>Eukaryota</taxon>
        <taxon>Sar</taxon>
        <taxon>Stramenopiles</taxon>
        <taxon>Ochrophyta</taxon>
        <taxon>Bacillariophyta</taxon>
        <taxon>Coscinodiscophyceae</taxon>
        <taxon>Chaetocerotophycidae</taxon>
        <taxon>Chaetocerotales</taxon>
        <taxon>Chaetocerotaceae</taxon>
        <taxon>Chaetoceros</taxon>
    </lineage>
</organism>
<evidence type="ECO:0000313" key="2">
    <source>
        <dbReference type="Proteomes" id="UP001054902"/>
    </source>
</evidence>
<sequence length="742" mass="81560">MLRPRKFASGEGVSSTAGQKLSKSKRTKILLTISLLVGCALLINVDYSYSRQLKCRIARLGVDDARYLEEGAVEDPCTVFYPKDAPDEIVYSSQTSEANYEPAFLVAADVNSEAAPQDSVSGAYVIEPPNSSSTSEVQGTVRGLLTLFAPKERTAEDAIARESSKDEGSIGYFTCLTGCQVPGWYDVDADTPDAGAELLEDSSLQKCQVCETTDTALVRHLQQTVRQNGRSRMLQSALLNYTMHAIIHPIANECPIQGNYGDTYDRAKLFQSVGYNVEILGQPIKEIDMVETNPYIAQNINAENNPGIRNTMKLHIWRQIKHPIAVLTTFTSLMQYALTDKFDDLLNNGDLKGYYILHPDGTVDTDFLIVKPSIEEFDALVYAYIHTPYGPHTGWGNNGITDMSLGGFLAYYFASDAGYVQLDRCKYANNLDSECMTQYPTTEDIVAFKGYEKVCGNPKNCPYDDPSHDTATFLACRKVHQMYFNNRYTFEETKLANKTHKQERIGLFKPSTFLGYCQKAGADGYLSMTGDIIEKPSWQVVCPPMSCPEGTFMKSDCTCTSVTDDPCDACPSGTRCQVTPTLMCIDCSCSFCDDSNVSCCSSNGSGSCTIGAGNTDNCSSQGLNFPAIVGSSNVCSTVDLLTLTAVPNGCGCRPQSTTPCVYNPDWASEDDTKCFICTTADLALVSRPILTIEILHETVRIPLDPVFKLDAEQVIDETQETTRKNLEKTKLWFTYGLSPLIS</sequence>
<accession>A0AAD3H221</accession>
<dbReference type="EMBL" id="BLLK01000022">
    <property type="protein sequence ID" value="GFH47223.1"/>
    <property type="molecule type" value="Genomic_DNA"/>
</dbReference>
<dbReference type="AlphaFoldDB" id="A0AAD3H221"/>
<comment type="caution">
    <text evidence="1">The sequence shown here is derived from an EMBL/GenBank/DDBJ whole genome shotgun (WGS) entry which is preliminary data.</text>
</comment>
<proteinExistence type="predicted"/>
<evidence type="ECO:0000313" key="1">
    <source>
        <dbReference type="EMBL" id="GFH47223.1"/>
    </source>
</evidence>